<protein>
    <submittedName>
        <fullName evidence="4">LLM class flavin-dependent oxidoreductase</fullName>
    </submittedName>
</protein>
<dbReference type="CDD" id="cd12108">
    <property type="entry name" value="Hr-like"/>
    <property type="match status" value="1"/>
</dbReference>
<accession>A0A7C9NK46</accession>
<sequence>MGDLGHELWFGVGPEPRTDGAARLVDVAVLAEEAGLDLVALQDHPYQPRHLDALTALGQIGARTRRIRLLPDVVNLPLRPPQVLAKAVASLDVMTGGRVELGLGAGFFWDAVASYGGSRRSPKEAVDAVAEALDVIRLLWTPGGPVSYDGAHYRLDGARPGPFPAHPMGIWVGAYRPRLLEVTGAKADGWIPSKGYVTREELPRLGRIVDEAARGRPIRKAFNVSGSFDPHGTGWFEGPPDLWAEQLAELVLDVGMSVFVLGTSDERQIKVFAAEVAPRVRELVAAERRAPAPPVAAVIDDASRPRSAKRDVASLSPRQREIGNRLVLIHDHLRQELARIGDAVEQVAQGRAEAAAVRSMINDLTMRQNYWTLGGFCASYCRVLTAHHSIEDAHMFPGLVAAEASLAPVIRRLEEEHEVIAEILTGLDADLVAMVTDPSGLDEVRRRVATLTEALLSHLAYEEEELVEPLSRLELDV</sequence>
<dbReference type="InterPro" id="IPR012312">
    <property type="entry name" value="Hemerythrin-like"/>
</dbReference>
<feature type="domain" description="Hemerythrin-like" evidence="3">
    <location>
        <begin position="326"/>
        <end position="467"/>
    </location>
</feature>
<evidence type="ECO:0000313" key="4">
    <source>
        <dbReference type="EMBL" id="NAS20476.1"/>
    </source>
</evidence>
<dbReference type="PANTHER" id="PTHR43244:SF1">
    <property type="entry name" value="5,10-METHYLENETETRAHYDROMETHANOPTERIN REDUCTASE"/>
    <property type="match status" value="1"/>
</dbReference>
<dbReference type="PANTHER" id="PTHR43244">
    <property type="match status" value="1"/>
</dbReference>
<dbReference type="SUPFAM" id="SSF51679">
    <property type="entry name" value="Bacterial luciferase-like"/>
    <property type="match status" value="1"/>
</dbReference>
<dbReference type="RefSeq" id="WP_161477974.1">
    <property type="nucleotide sequence ID" value="NZ_WXEW01000001.1"/>
</dbReference>
<keyword evidence="5" id="KW-1185">Reference proteome</keyword>
<dbReference type="Pfam" id="PF00296">
    <property type="entry name" value="Bac_luciferase"/>
    <property type="match status" value="1"/>
</dbReference>
<dbReference type="InterPro" id="IPR036661">
    <property type="entry name" value="Luciferase-like_sf"/>
</dbReference>
<evidence type="ECO:0000256" key="1">
    <source>
        <dbReference type="ARBA" id="ARBA00023002"/>
    </source>
</evidence>
<evidence type="ECO:0000259" key="3">
    <source>
        <dbReference type="Pfam" id="PF01814"/>
    </source>
</evidence>
<dbReference type="CDD" id="cd01097">
    <property type="entry name" value="Tetrahydromethanopterin_reductase"/>
    <property type="match status" value="1"/>
</dbReference>
<dbReference type="InterPro" id="IPR011251">
    <property type="entry name" value="Luciferase-like_dom"/>
</dbReference>
<dbReference type="EMBL" id="WXEW01000001">
    <property type="protein sequence ID" value="NAS20476.1"/>
    <property type="molecule type" value="Genomic_DNA"/>
</dbReference>
<comment type="caution">
    <text evidence="4">The sequence shown here is derived from an EMBL/GenBank/DDBJ whole genome shotgun (WGS) entry which is preliminary data.</text>
</comment>
<evidence type="ECO:0000259" key="2">
    <source>
        <dbReference type="Pfam" id="PF00296"/>
    </source>
</evidence>
<dbReference type="Proteomes" id="UP000479526">
    <property type="component" value="Unassembled WGS sequence"/>
</dbReference>
<proteinExistence type="predicted"/>
<feature type="domain" description="Luciferase-like" evidence="2">
    <location>
        <begin position="11"/>
        <end position="218"/>
    </location>
</feature>
<organism evidence="4 5">
    <name type="scientific">Herbidospora solisilvae</name>
    <dbReference type="NCBI Taxonomy" id="2696284"/>
    <lineage>
        <taxon>Bacteria</taxon>
        <taxon>Bacillati</taxon>
        <taxon>Actinomycetota</taxon>
        <taxon>Actinomycetes</taxon>
        <taxon>Streptosporangiales</taxon>
        <taxon>Streptosporangiaceae</taxon>
        <taxon>Herbidospora</taxon>
    </lineage>
</organism>
<dbReference type="AlphaFoldDB" id="A0A7C9NK46"/>
<gene>
    <name evidence="4" type="ORF">GT755_02120</name>
</gene>
<dbReference type="Gene3D" id="3.20.20.30">
    <property type="entry name" value="Luciferase-like domain"/>
    <property type="match status" value="1"/>
</dbReference>
<dbReference type="Gene3D" id="1.20.120.520">
    <property type="entry name" value="nmb1532 protein domain like"/>
    <property type="match status" value="1"/>
</dbReference>
<dbReference type="GO" id="GO:0016705">
    <property type="term" value="F:oxidoreductase activity, acting on paired donors, with incorporation or reduction of molecular oxygen"/>
    <property type="evidence" value="ECO:0007669"/>
    <property type="project" value="InterPro"/>
</dbReference>
<keyword evidence="1" id="KW-0560">Oxidoreductase</keyword>
<dbReference type="InterPro" id="IPR050564">
    <property type="entry name" value="F420-G6PD/mer"/>
</dbReference>
<name>A0A7C9NK46_9ACTN</name>
<reference evidence="4 5" key="1">
    <citation type="submission" date="2020-01" db="EMBL/GenBank/DDBJ databases">
        <title>Herbidospora sp. NEAU-GS84 nov., a novel actinomycete isolated from soil.</title>
        <authorList>
            <person name="Han L."/>
        </authorList>
    </citation>
    <scope>NUCLEOTIDE SEQUENCE [LARGE SCALE GENOMIC DNA]</scope>
    <source>
        <strain evidence="4 5">NEAU-GS84</strain>
    </source>
</reference>
<dbReference type="Pfam" id="PF01814">
    <property type="entry name" value="Hemerythrin"/>
    <property type="match status" value="1"/>
</dbReference>
<evidence type="ECO:0000313" key="5">
    <source>
        <dbReference type="Proteomes" id="UP000479526"/>
    </source>
</evidence>